<sequence length="390" mass="44341">MNHGDNVSENTSIISSSLCNGYENTKNSLDNNKSYSLLKYNQITTAQNELISIQRSLIRELLKDSKEFQEKFGNNYNTKNSNQHEDLECDAMHTNVESIRDEICFVKSFRDLVKGSDGKIDNIKFGNVFSTKNKKNDYTFGQIEQNNGFVYPENSQNHFSPPQNHFSPPQIKENDNIINLPNSPNLYKEVTKGGSSTKVNGASFSNEFPRVRNDFVSSGQNGQHGQNGYYGQNGQHGLNGVHGQNGVYGQNGQHRQNGQHEQNDNLQSTSTSDYQGNYNETNEINEDFFGEYKGFNSIYVGIGKENIDVHQLKQCLENKFGHVRFIRIIRNKNCAFAEFEEKECFSTAIESAGGFNLPKHPVALIFLIIFTLVKSHSFAIRNYTVYFRFF</sequence>
<evidence type="ECO:0000259" key="3">
    <source>
        <dbReference type="PROSITE" id="PS50102"/>
    </source>
</evidence>
<dbReference type="SMART" id="SM00360">
    <property type="entry name" value="RRM"/>
    <property type="match status" value="1"/>
</dbReference>
<dbReference type="OrthoDB" id="2362173at2759"/>
<evidence type="ECO:0000313" key="5">
    <source>
        <dbReference type="Proteomes" id="UP000684084"/>
    </source>
</evidence>
<dbReference type="Pfam" id="PF00076">
    <property type="entry name" value="RRM_1"/>
    <property type="match status" value="1"/>
</dbReference>
<feature type="domain" description="RRM" evidence="3">
    <location>
        <begin position="296"/>
        <end position="364"/>
    </location>
</feature>
<dbReference type="InterPro" id="IPR000504">
    <property type="entry name" value="RRM_dom"/>
</dbReference>
<name>A0A915Z9T5_9GLOM</name>
<evidence type="ECO:0000313" key="4">
    <source>
        <dbReference type="EMBL" id="CAB5368576.1"/>
    </source>
</evidence>
<dbReference type="VEuPathDB" id="FungiDB:RhiirFUN_009651"/>
<dbReference type="CDD" id="cd00590">
    <property type="entry name" value="RRM_SF"/>
    <property type="match status" value="1"/>
</dbReference>
<evidence type="ECO:0000256" key="2">
    <source>
        <dbReference type="SAM" id="MobiDB-lite"/>
    </source>
</evidence>
<accession>A0A915Z9T5</accession>
<comment type="caution">
    <text evidence="4">The sequence shown here is derived from an EMBL/GenBank/DDBJ whole genome shotgun (WGS) entry which is preliminary data.</text>
</comment>
<keyword evidence="1" id="KW-0694">RNA-binding</keyword>
<dbReference type="EMBL" id="CAGKOT010000025">
    <property type="protein sequence ID" value="CAB5368576.1"/>
    <property type="molecule type" value="Genomic_DNA"/>
</dbReference>
<organism evidence="4 5">
    <name type="scientific">Rhizophagus irregularis</name>
    <dbReference type="NCBI Taxonomy" id="588596"/>
    <lineage>
        <taxon>Eukaryota</taxon>
        <taxon>Fungi</taxon>
        <taxon>Fungi incertae sedis</taxon>
        <taxon>Mucoromycota</taxon>
        <taxon>Glomeromycotina</taxon>
        <taxon>Glomeromycetes</taxon>
        <taxon>Glomerales</taxon>
        <taxon>Glomeraceae</taxon>
        <taxon>Rhizophagus</taxon>
    </lineage>
</organism>
<dbReference type="GO" id="GO:0003723">
    <property type="term" value="F:RNA binding"/>
    <property type="evidence" value="ECO:0007669"/>
    <property type="project" value="UniProtKB-UniRule"/>
</dbReference>
<feature type="compositionally biased region" description="Low complexity" evidence="2">
    <location>
        <begin position="219"/>
        <end position="239"/>
    </location>
</feature>
<protein>
    <recommendedName>
        <fullName evidence="3">RRM domain-containing protein</fullName>
    </recommendedName>
</protein>
<feature type="region of interest" description="Disordered" evidence="2">
    <location>
        <begin position="212"/>
        <end position="277"/>
    </location>
</feature>
<gene>
    <name evidence="4" type="ORF">CHRIB12_LOCUS11804</name>
</gene>
<dbReference type="AlphaFoldDB" id="A0A915Z9T5"/>
<evidence type="ECO:0000256" key="1">
    <source>
        <dbReference type="PROSITE-ProRule" id="PRU00176"/>
    </source>
</evidence>
<proteinExistence type="predicted"/>
<feature type="compositionally biased region" description="Low complexity" evidence="2">
    <location>
        <begin position="250"/>
        <end position="260"/>
    </location>
</feature>
<feature type="compositionally biased region" description="Polar residues" evidence="2">
    <location>
        <begin position="264"/>
        <end position="277"/>
    </location>
</feature>
<dbReference type="PROSITE" id="PS50102">
    <property type="entry name" value="RRM"/>
    <property type="match status" value="1"/>
</dbReference>
<reference evidence="4" key="1">
    <citation type="submission" date="2020-05" db="EMBL/GenBank/DDBJ databases">
        <authorList>
            <person name="Rincon C."/>
            <person name="Sanders R I."/>
            <person name="Robbins C."/>
            <person name="Chaturvedi A."/>
        </authorList>
    </citation>
    <scope>NUCLEOTIDE SEQUENCE</scope>
    <source>
        <strain evidence="4">CHB12</strain>
    </source>
</reference>
<dbReference type="Proteomes" id="UP000684084">
    <property type="component" value="Unassembled WGS sequence"/>
</dbReference>